<feature type="transmembrane region" description="Helical" evidence="1">
    <location>
        <begin position="46"/>
        <end position="67"/>
    </location>
</feature>
<feature type="transmembrane region" description="Helical" evidence="1">
    <location>
        <begin position="23"/>
        <end position="40"/>
    </location>
</feature>
<dbReference type="EMBL" id="FMZR01000003">
    <property type="protein sequence ID" value="SDC77978.1"/>
    <property type="molecule type" value="Genomic_DNA"/>
</dbReference>
<evidence type="ECO:0000313" key="2">
    <source>
        <dbReference type="EMBL" id="SDC77978.1"/>
    </source>
</evidence>
<dbReference type="Pfam" id="PF05656">
    <property type="entry name" value="DUF805"/>
    <property type="match status" value="1"/>
</dbReference>
<dbReference type="InterPro" id="IPR008523">
    <property type="entry name" value="DUF805"/>
</dbReference>
<reference evidence="3" key="1">
    <citation type="submission" date="2016-10" db="EMBL/GenBank/DDBJ databases">
        <authorList>
            <person name="Varghese N."/>
        </authorList>
    </citation>
    <scope>NUCLEOTIDE SEQUENCE [LARGE SCALE GENOMIC DNA]</scope>
    <source>
        <strain evidence="3">KPR-7A</strain>
    </source>
</reference>
<keyword evidence="1" id="KW-0472">Membrane</keyword>
<feature type="transmembrane region" description="Helical" evidence="1">
    <location>
        <begin position="79"/>
        <end position="99"/>
    </location>
</feature>
<dbReference type="PANTHER" id="PTHR34980">
    <property type="entry name" value="INNER MEMBRANE PROTEIN-RELATED-RELATED"/>
    <property type="match status" value="1"/>
</dbReference>
<gene>
    <name evidence="2" type="ORF">SAMN04487767_103106</name>
</gene>
<dbReference type="GO" id="GO:0005886">
    <property type="term" value="C:plasma membrane"/>
    <property type="evidence" value="ECO:0007669"/>
    <property type="project" value="TreeGrafter"/>
</dbReference>
<evidence type="ECO:0000256" key="1">
    <source>
        <dbReference type="SAM" id="Phobius"/>
    </source>
</evidence>
<keyword evidence="1" id="KW-1133">Transmembrane helix</keyword>
<sequence length="120" mass="13853">MQWYLKALKNYGNFSGRATRKEYWTFSLSNIVIFWLLLFLSSFSEVLVAIIALLFMLVMIIPSFSVGARRLHDIGKTGWWQLLNFVPFGSVVLLVFFIIESEESDNQYGPNPHSDLKEAI</sequence>
<protein>
    <submittedName>
        <fullName evidence="2">Uncharacterized membrane protein YhaH, DUF805 family</fullName>
    </submittedName>
</protein>
<dbReference type="RefSeq" id="WP_061671837.1">
    <property type="nucleotide sequence ID" value="NZ_FMZR01000003.1"/>
</dbReference>
<accession>A0A2C3ZVQ6</accession>
<dbReference type="Proteomes" id="UP000183507">
    <property type="component" value="Unassembled WGS sequence"/>
</dbReference>
<accession>A0A1G6PD99</accession>
<evidence type="ECO:0000313" key="3">
    <source>
        <dbReference type="Proteomes" id="UP000183507"/>
    </source>
</evidence>
<dbReference type="PANTHER" id="PTHR34980:SF2">
    <property type="entry name" value="INNER MEMBRANE PROTEIN YHAH-RELATED"/>
    <property type="match status" value="1"/>
</dbReference>
<name>A0A1G6PD99_9BACI</name>
<dbReference type="AlphaFoldDB" id="A0A1G6PD99"/>
<organism evidence="2 3">
    <name type="scientific">Bacillus wiedmannii</name>
    <dbReference type="NCBI Taxonomy" id="1890302"/>
    <lineage>
        <taxon>Bacteria</taxon>
        <taxon>Bacillati</taxon>
        <taxon>Bacillota</taxon>
        <taxon>Bacilli</taxon>
        <taxon>Bacillales</taxon>
        <taxon>Bacillaceae</taxon>
        <taxon>Bacillus</taxon>
        <taxon>Bacillus cereus group</taxon>
    </lineage>
</organism>
<proteinExistence type="predicted"/>
<keyword evidence="1" id="KW-0812">Transmembrane</keyword>